<evidence type="ECO:0000256" key="1">
    <source>
        <dbReference type="SAM" id="MobiDB-lite"/>
    </source>
</evidence>
<proteinExistence type="predicted"/>
<feature type="region of interest" description="Disordered" evidence="1">
    <location>
        <begin position="127"/>
        <end position="151"/>
    </location>
</feature>
<feature type="region of interest" description="Disordered" evidence="1">
    <location>
        <begin position="376"/>
        <end position="402"/>
    </location>
</feature>
<feature type="compositionally biased region" description="Polar residues" evidence="1">
    <location>
        <begin position="18"/>
        <end position="27"/>
    </location>
</feature>
<comment type="caution">
    <text evidence="2">The sequence shown here is derived from an EMBL/GenBank/DDBJ whole genome shotgun (WGS) entry which is preliminary data.</text>
</comment>
<protein>
    <submittedName>
        <fullName evidence="2">Uncharacterized protein</fullName>
    </submittedName>
</protein>
<evidence type="ECO:0000313" key="2">
    <source>
        <dbReference type="EMBL" id="CAB1442871.1"/>
    </source>
</evidence>
<sequence length="459" mass="49917">MCGSHVQEELNLDLIPPNTDSVEGSSPFSSPWLSYPPVSRQPLEWQSFECQLLSSSAPQPAPPLPQITRVKCGIDLSPNAPLVPEHEEQVQPPHEHLAPRPDGLSLREAVNPFTFAAQTLTCREPLRSAQQLSSSHTPATPSSSSASPVSPTYRVTVSVRPVGLQVSGPAAWDKATINCRAVQRAPHRPAHKEQSASYDIKGIVEQASAQQPPYMGSLCKESVFNLSATDSTPTERYVCHTFTTAICQNRRPIVAPDTSFKSSRQLIEFVYEAFIHCRTFDREESQVVPRQSFPKVNTGPDMHAHALKHTPHNAAPRGLGHPADSILFPLKGSCVTKDNLASLWPGYLREQSMLGCGSHVLVTNNPTSCPRPAGDIERADPGSLPSRGVRPGAHKTEGSCREQGMSSYSVGLHQEMCPAQHAPPGTERVSQANLLLLSTDQRMKAAALIRGGILLQRYV</sequence>
<dbReference type="Proteomes" id="UP001153269">
    <property type="component" value="Unassembled WGS sequence"/>
</dbReference>
<dbReference type="EMBL" id="CADEAL010002946">
    <property type="protein sequence ID" value="CAB1442871.1"/>
    <property type="molecule type" value="Genomic_DNA"/>
</dbReference>
<feature type="compositionally biased region" description="Low complexity" evidence="1">
    <location>
        <begin position="133"/>
        <end position="151"/>
    </location>
</feature>
<keyword evidence="3" id="KW-1185">Reference proteome</keyword>
<accession>A0A9N7V4T8</accession>
<organism evidence="2 3">
    <name type="scientific">Pleuronectes platessa</name>
    <name type="common">European plaice</name>
    <dbReference type="NCBI Taxonomy" id="8262"/>
    <lineage>
        <taxon>Eukaryota</taxon>
        <taxon>Metazoa</taxon>
        <taxon>Chordata</taxon>
        <taxon>Craniata</taxon>
        <taxon>Vertebrata</taxon>
        <taxon>Euteleostomi</taxon>
        <taxon>Actinopterygii</taxon>
        <taxon>Neopterygii</taxon>
        <taxon>Teleostei</taxon>
        <taxon>Neoteleostei</taxon>
        <taxon>Acanthomorphata</taxon>
        <taxon>Carangaria</taxon>
        <taxon>Pleuronectiformes</taxon>
        <taxon>Pleuronectoidei</taxon>
        <taxon>Pleuronectidae</taxon>
        <taxon>Pleuronectes</taxon>
    </lineage>
</organism>
<gene>
    <name evidence="2" type="ORF">PLEPLA_LOCUS30590</name>
</gene>
<reference evidence="2" key="1">
    <citation type="submission" date="2020-03" db="EMBL/GenBank/DDBJ databases">
        <authorList>
            <person name="Weist P."/>
        </authorList>
    </citation>
    <scope>NUCLEOTIDE SEQUENCE</scope>
</reference>
<dbReference type="AlphaFoldDB" id="A0A9N7V4T8"/>
<evidence type="ECO:0000313" key="3">
    <source>
        <dbReference type="Proteomes" id="UP001153269"/>
    </source>
</evidence>
<name>A0A9N7V4T8_PLEPL</name>
<feature type="region of interest" description="Disordered" evidence="1">
    <location>
        <begin position="1"/>
        <end position="27"/>
    </location>
</feature>